<organism evidence="3 4">
    <name type="scientific">Paramagnetospirillum marisnigri</name>
    <dbReference type="NCBI Taxonomy" id="1285242"/>
    <lineage>
        <taxon>Bacteria</taxon>
        <taxon>Pseudomonadati</taxon>
        <taxon>Pseudomonadota</taxon>
        <taxon>Alphaproteobacteria</taxon>
        <taxon>Rhodospirillales</taxon>
        <taxon>Magnetospirillaceae</taxon>
        <taxon>Paramagnetospirillum</taxon>
    </lineage>
</organism>
<feature type="transmembrane region" description="Helical" evidence="2">
    <location>
        <begin position="325"/>
        <end position="341"/>
    </location>
</feature>
<keyword evidence="2" id="KW-0472">Membrane</keyword>
<dbReference type="InterPro" id="IPR052943">
    <property type="entry name" value="TMTC_O-mannosyl-trnsfr"/>
</dbReference>
<sequence length="408" mass="44441">MNLDMKEQAESIGELIGQGMRCHAEGDIAEAERLYRVVLDQDPENVDGLHLLGLVAHATGHLDEAARLIGLAVERKPDQAVFLSNLGNVFLSMSQPAKAEAVLRRALTIAPDHAAGHNNLGLAMSAQGRFSEAAQCYRKALSLDRTLGDSFANLCTVLTNQGLMGEAEEAARGGVDVDPGNPDAVARLSQVVLKRGRAEEALALAKAALERSPSSSTLLTACGLARLELGQPIRALDYFERAERGEPKLVETQGYRKEAEARKPSDAVLLEQLLTAVRRGDVEMFIDVEAFRMPHSPLKVEFYANWALLMNVTIWGVSFWLLPQLWALGVGLGSAALYYLFGRKIVGNKMRAHIQDRLGADTSLWLKAWNMGGVSLRDNATGQIVSSPDGRWRLMVEDIAPTQQSPNP</sequence>
<dbReference type="PANTHER" id="PTHR44809">
    <property type="match status" value="1"/>
</dbReference>
<comment type="caution">
    <text evidence="3">The sequence shown here is derived from an EMBL/GenBank/DDBJ whole genome shotgun (WGS) entry which is preliminary data.</text>
</comment>
<dbReference type="Pfam" id="PF14559">
    <property type="entry name" value="TPR_19"/>
    <property type="match status" value="1"/>
</dbReference>
<keyword evidence="2" id="KW-0812">Transmembrane</keyword>
<dbReference type="Pfam" id="PF07721">
    <property type="entry name" value="TPR_4"/>
    <property type="match status" value="2"/>
</dbReference>
<dbReference type="SUPFAM" id="SSF48452">
    <property type="entry name" value="TPR-like"/>
    <property type="match status" value="1"/>
</dbReference>
<dbReference type="SMART" id="SM00028">
    <property type="entry name" value="TPR"/>
    <property type="match status" value="6"/>
</dbReference>
<dbReference type="GO" id="GO:0042802">
    <property type="term" value="F:identical protein binding"/>
    <property type="evidence" value="ECO:0007669"/>
    <property type="project" value="InterPro"/>
</dbReference>
<name>A0A178MWD0_9PROT</name>
<keyword evidence="4" id="KW-1185">Reference proteome</keyword>
<evidence type="ECO:0000313" key="4">
    <source>
        <dbReference type="Proteomes" id="UP000078428"/>
    </source>
</evidence>
<dbReference type="InterPro" id="IPR019734">
    <property type="entry name" value="TPR_rpt"/>
</dbReference>
<accession>A0A178MWD0</accession>
<gene>
    <name evidence="3" type="ORF">A6A04_12120</name>
</gene>
<feature type="repeat" description="TPR" evidence="1">
    <location>
        <begin position="80"/>
        <end position="113"/>
    </location>
</feature>
<proteinExistence type="predicted"/>
<dbReference type="AlphaFoldDB" id="A0A178MWD0"/>
<dbReference type="InterPro" id="IPR011717">
    <property type="entry name" value="TPR-4"/>
</dbReference>
<evidence type="ECO:0000313" key="3">
    <source>
        <dbReference type="EMBL" id="OAN54664.1"/>
    </source>
</evidence>
<evidence type="ECO:0000256" key="2">
    <source>
        <dbReference type="SAM" id="Phobius"/>
    </source>
</evidence>
<evidence type="ECO:0000256" key="1">
    <source>
        <dbReference type="PROSITE-ProRule" id="PRU00339"/>
    </source>
</evidence>
<dbReference type="InterPro" id="IPR011990">
    <property type="entry name" value="TPR-like_helical_dom_sf"/>
</dbReference>
<dbReference type="PANTHER" id="PTHR44809:SF1">
    <property type="entry name" value="PROTEIN O-MANNOSYL-TRANSFERASE TMTC1"/>
    <property type="match status" value="1"/>
</dbReference>
<dbReference type="Pfam" id="PF13424">
    <property type="entry name" value="TPR_12"/>
    <property type="match status" value="1"/>
</dbReference>
<protein>
    <submittedName>
        <fullName evidence="3">Uncharacterized protein</fullName>
    </submittedName>
</protein>
<dbReference type="PROSITE" id="PS50005">
    <property type="entry name" value="TPR"/>
    <property type="match status" value="2"/>
</dbReference>
<keyword evidence="1" id="KW-0802">TPR repeat</keyword>
<reference evidence="3 4" key="1">
    <citation type="submission" date="2016-04" db="EMBL/GenBank/DDBJ databases">
        <title>Draft genome sequence of freshwater magnetotactic bacteria Magnetospirillum marisnigri SP-1 and Magnetospirillum moscoviense BB-1.</title>
        <authorList>
            <person name="Koziaeva V."/>
            <person name="Dziuba M.V."/>
            <person name="Ivanov T.M."/>
            <person name="Kuznetsov B."/>
            <person name="Grouzdev D.S."/>
        </authorList>
    </citation>
    <scope>NUCLEOTIDE SEQUENCE [LARGE SCALE GENOMIC DNA]</scope>
    <source>
        <strain evidence="3 4">SP-1</strain>
    </source>
</reference>
<dbReference type="EMBL" id="LWQT01000028">
    <property type="protein sequence ID" value="OAN54664.1"/>
    <property type="molecule type" value="Genomic_DNA"/>
</dbReference>
<dbReference type="RefSeq" id="WP_082914627.1">
    <property type="nucleotide sequence ID" value="NZ_LWQT01000028.1"/>
</dbReference>
<dbReference type="Proteomes" id="UP000078428">
    <property type="component" value="Unassembled WGS sequence"/>
</dbReference>
<keyword evidence="2" id="KW-1133">Transmembrane helix</keyword>
<dbReference type="STRING" id="1285242.A6A04_12120"/>
<dbReference type="OrthoDB" id="146908at2"/>
<feature type="repeat" description="TPR" evidence="1">
    <location>
        <begin position="114"/>
        <end position="147"/>
    </location>
</feature>
<dbReference type="Gene3D" id="1.25.40.10">
    <property type="entry name" value="Tetratricopeptide repeat domain"/>
    <property type="match status" value="1"/>
</dbReference>